<keyword evidence="4" id="KW-1185">Reference proteome</keyword>
<proteinExistence type="predicted"/>
<name>A0A9X2JND1_9RHOB</name>
<evidence type="ECO:0000256" key="2">
    <source>
        <dbReference type="SAM" id="SignalP"/>
    </source>
</evidence>
<feature type="signal peptide" evidence="2">
    <location>
        <begin position="1"/>
        <end position="19"/>
    </location>
</feature>
<sequence>MLRLLLLLAALALPGPLAAQDRPQVERQFRGWLEQNLWPRARADGVSRAVFEAAFSGVSLDWDLPDLVPPGASGTAPRRQRQAEFASPGAYFRRG</sequence>
<reference evidence="3" key="1">
    <citation type="submission" date="2022-06" db="EMBL/GenBank/DDBJ databases">
        <title>Limimaricola sediminis sp. nov., isolated from an intertidal sediment.</title>
        <authorList>
            <person name="Shao X."/>
        </authorList>
    </citation>
    <scope>NUCLEOTIDE SEQUENCE</scope>
    <source>
        <strain evidence="3">ASW11-118</strain>
    </source>
</reference>
<protein>
    <submittedName>
        <fullName evidence="3">Lytic murein transglycosylase</fullName>
    </submittedName>
</protein>
<dbReference type="Proteomes" id="UP001139477">
    <property type="component" value="Unassembled WGS sequence"/>
</dbReference>
<feature type="chain" id="PRO_5040726941" evidence="2">
    <location>
        <begin position="20"/>
        <end position="95"/>
    </location>
</feature>
<feature type="non-terminal residue" evidence="3">
    <location>
        <position position="95"/>
    </location>
</feature>
<evidence type="ECO:0000313" key="4">
    <source>
        <dbReference type="Proteomes" id="UP001139477"/>
    </source>
</evidence>
<keyword evidence="2" id="KW-0732">Signal</keyword>
<dbReference type="EMBL" id="JAMYXC010000031">
    <property type="protein sequence ID" value="MCP1167444.1"/>
    <property type="molecule type" value="Genomic_DNA"/>
</dbReference>
<gene>
    <name evidence="3" type="ORF">NHG85_02690</name>
</gene>
<organism evidence="3 4">
    <name type="scientific">Limimaricola litoreus</name>
    <dbReference type="NCBI Taxonomy" id="2955316"/>
    <lineage>
        <taxon>Bacteria</taxon>
        <taxon>Pseudomonadati</taxon>
        <taxon>Pseudomonadota</taxon>
        <taxon>Alphaproteobacteria</taxon>
        <taxon>Rhodobacterales</taxon>
        <taxon>Paracoccaceae</taxon>
        <taxon>Limimaricola</taxon>
    </lineage>
</organism>
<evidence type="ECO:0000256" key="1">
    <source>
        <dbReference type="SAM" id="MobiDB-lite"/>
    </source>
</evidence>
<dbReference type="AlphaFoldDB" id="A0A9X2JND1"/>
<accession>A0A9X2JND1</accession>
<evidence type="ECO:0000313" key="3">
    <source>
        <dbReference type="EMBL" id="MCP1167444.1"/>
    </source>
</evidence>
<feature type="region of interest" description="Disordered" evidence="1">
    <location>
        <begin position="71"/>
        <end position="95"/>
    </location>
</feature>
<comment type="caution">
    <text evidence="3">The sequence shown here is derived from an EMBL/GenBank/DDBJ whole genome shotgun (WGS) entry which is preliminary data.</text>
</comment>